<feature type="region of interest" description="Disordered" evidence="1">
    <location>
        <begin position="576"/>
        <end position="605"/>
    </location>
</feature>
<feature type="region of interest" description="Disordered" evidence="1">
    <location>
        <begin position="47"/>
        <end position="76"/>
    </location>
</feature>
<dbReference type="EMBL" id="CACVKT020006989">
    <property type="protein sequence ID" value="CAC5404626.1"/>
    <property type="molecule type" value="Genomic_DNA"/>
</dbReference>
<keyword evidence="4" id="KW-1185">Reference proteome</keyword>
<dbReference type="Pfam" id="PF20700">
    <property type="entry name" value="Mutator"/>
    <property type="match status" value="1"/>
</dbReference>
<evidence type="ECO:0000259" key="2">
    <source>
        <dbReference type="Pfam" id="PF20700"/>
    </source>
</evidence>
<proteinExistence type="predicted"/>
<feature type="domain" description="Mutator-like transposase" evidence="2">
    <location>
        <begin position="130"/>
        <end position="496"/>
    </location>
</feature>
<accession>A0A6J8D9H1</accession>
<dbReference type="Proteomes" id="UP000507470">
    <property type="component" value="Unassembled WGS sequence"/>
</dbReference>
<evidence type="ECO:0000313" key="4">
    <source>
        <dbReference type="Proteomes" id="UP000507470"/>
    </source>
</evidence>
<gene>
    <name evidence="3" type="ORF">MCOR_38388</name>
</gene>
<organism evidence="3 4">
    <name type="scientific">Mytilus coruscus</name>
    <name type="common">Sea mussel</name>
    <dbReference type="NCBI Taxonomy" id="42192"/>
    <lineage>
        <taxon>Eukaryota</taxon>
        <taxon>Metazoa</taxon>
        <taxon>Spiralia</taxon>
        <taxon>Lophotrochozoa</taxon>
        <taxon>Mollusca</taxon>
        <taxon>Bivalvia</taxon>
        <taxon>Autobranchia</taxon>
        <taxon>Pteriomorphia</taxon>
        <taxon>Mytilida</taxon>
        <taxon>Mytiloidea</taxon>
        <taxon>Mytilidae</taxon>
        <taxon>Mytilinae</taxon>
        <taxon>Mytilus</taxon>
    </lineage>
</organism>
<evidence type="ECO:0000256" key="1">
    <source>
        <dbReference type="SAM" id="MobiDB-lite"/>
    </source>
</evidence>
<protein>
    <recommendedName>
        <fullName evidence="2">Mutator-like transposase domain-containing protein</fullName>
    </recommendedName>
</protein>
<name>A0A6J8D9H1_MYTCO</name>
<reference evidence="3 4" key="1">
    <citation type="submission" date="2020-06" db="EMBL/GenBank/DDBJ databases">
        <authorList>
            <person name="Li R."/>
            <person name="Bekaert M."/>
        </authorList>
    </citation>
    <scope>NUCLEOTIDE SEQUENCE [LARGE SCALE GENOMIC DNA]</scope>
    <source>
        <strain evidence="4">wild</strain>
    </source>
</reference>
<dbReference type="InterPro" id="IPR049012">
    <property type="entry name" value="Mutator_transp_dom"/>
</dbReference>
<dbReference type="AlphaFoldDB" id="A0A6J8D9H1"/>
<sequence>MYIKADIIQCLIINIRMSKVYAISPSCDITDPVKFLKCSLKVIPPYSKGKKRSKKDNSPRNPGWFPVGIGGRSRSRTSIQIPDSASASTSYVRQTLQSPDCEKATGHICNLRPQANVNLKIEENNALHSGMRWIDSQLTLSLINTTYDKHQVESPSCPRFNVDYHAQKKWGTCWQYTLKCITCGFIGDRMKMYKEIANGKPGPNPGQLNVALASALQDCPIGNTTVQQLLAGVDTPPPCRSSMQRTSNRVAAEMVKLNKTDMAQKLEQVKEVNRKRGVPENEINITVDARYNSNTIVSKKKPGQNATQAFALGIETMTDRKFIVAAVVQNKMCWKGAWLRGKGFPIECPGHEECTANLYRAAALSEYELGKEMGNQLGLQKFLVRYVTTDGDGRSARGIEDAIKALEPMWEVERLADPVHLGQSQFRASNRAQYSAGMFHGKQKEENRQLKTVFSKDIKCRCSMIINKLMEKYDKNIYDMSKDLPKVLDATLRCYDGVHRNNNMPGTSTQLKCKNLGVDLSTRSQLYLKKMDTNFKYSQDYELRPAVQERRLKQNAEKLAEHKTWREMNKKHDHYCKGQLDPQPALQFQDHDSYCKPKLPRPAAD</sequence>
<dbReference type="OrthoDB" id="6094525at2759"/>
<evidence type="ECO:0000313" key="3">
    <source>
        <dbReference type="EMBL" id="CAC5404626.1"/>
    </source>
</evidence>